<keyword evidence="5" id="KW-1185">Reference proteome</keyword>
<dbReference type="InterPro" id="IPR008979">
    <property type="entry name" value="Galactose-bd-like_sf"/>
</dbReference>
<evidence type="ECO:0000313" key="5">
    <source>
        <dbReference type="Proteomes" id="UP001225605"/>
    </source>
</evidence>
<keyword evidence="2" id="KW-1133">Transmembrane helix</keyword>
<protein>
    <recommendedName>
        <fullName evidence="3">Glycosyl hydrolase family 98 putative carbohydrate-binding module domain-containing protein</fullName>
    </recommendedName>
</protein>
<evidence type="ECO:0000256" key="1">
    <source>
        <dbReference type="SAM" id="MobiDB-lite"/>
    </source>
</evidence>
<dbReference type="SUPFAM" id="SSF49785">
    <property type="entry name" value="Galactose-binding domain-like"/>
    <property type="match status" value="1"/>
</dbReference>
<proteinExistence type="predicted"/>
<accession>A0ABU0X730</accession>
<dbReference type="InterPro" id="IPR013222">
    <property type="entry name" value="Glyco_hyd_98_carb-bd"/>
</dbReference>
<name>A0ABU0X730_9PSEU</name>
<feature type="domain" description="Glycosyl hydrolase family 98 putative carbohydrate-binding module" evidence="3">
    <location>
        <begin position="74"/>
        <end position="219"/>
    </location>
</feature>
<dbReference type="EMBL" id="NSDM01000013">
    <property type="protein sequence ID" value="MDQ2587781.1"/>
    <property type="molecule type" value="Genomic_DNA"/>
</dbReference>
<reference evidence="4 5" key="1">
    <citation type="submission" date="2017-06" db="EMBL/GenBank/DDBJ databases">
        <title>Cultured bacterium strain Saccharothrix yanglingensis Hhs.015.</title>
        <authorList>
            <person name="Xia Y."/>
        </authorList>
    </citation>
    <scope>NUCLEOTIDE SEQUENCE [LARGE SCALE GENOMIC DNA]</scope>
    <source>
        <strain evidence="4 5">Hhs.015</strain>
    </source>
</reference>
<dbReference type="Pfam" id="PF08305">
    <property type="entry name" value="NPCBM"/>
    <property type="match status" value="1"/>
</dbReference>
<evidence type="ECO:0000313" key="4">
    <source>
        <dbReference type="EMBL" id="MDQ2587781.1"/>
    </source>
</evidence>
<dbReference type="Proteomes" id="UP001225605">
    <property type="component" value="Unassembled WGS sequence"/>
</dbReference>
<keyword evidence="2" id="KW-0472">Membrane</keyword>
<dbReference type="SMART" id="SM00776">
    <property type="entry name" value="NPCBM"/>
    <property type="match status" value="1"/>
</dbReference>
<comment type="caution">
    <text evidence="4">The sequence shown here is derived from an EMBL/GenBank/DDBJ whole genome shotgun (WGS) entry which is preliminary data.</text>
</comment>
<sequence>MDGQDLRTARPRRTRTAVGLAAAGVAILAAGVVIGRWDAWSPSPQAASPQATSAPAAGPVTASSSDAGPAPVAGPGATWLADLKPVGSTSIDEAYAESPWQVAAARVSGVEHRKSISATGAWCSSAQLEFAVEGEYERLTARVAIADDSQLTKALDFYVLADGRRVGEVPDVGMTPQRVDVVVAGASRLAIGVEPTAADGGGCPGPERVGVWVDPSLTKAGPASG</sequence>
<feature type="transmembrane region" description="Helical" evidence="2">
    <location>
        <begin position="17"/>
        <end position="37"/>
    </location>
</feature>
<dbReference type="InterPro" id="IPR038637">
    <property type="entry name" value="NPCBM_sf"/>
</dbReference>
<evidence type="ECO:0000259" key="3">
    <source>
        <dbReference type="SMART" id="SM00776"/>
    </source>
</evidence>
<feature type="region of interest" description="Disordered" evidence="1">
    <location>
        <begin position="42"/>
        <end position="73"/>
    </location>
</feature>
<gene>
    <name evidence="4" type="ORF">CKY47_28090</name>
</gene>
<organism evidence="4 5">
    <name type="scientific">Saccharothrix yanglingensis</name>
    <dbReference type="NCBI Taxonomy" id="659496"/>
    <lineage>
        <taxon>Bacteria</taxon>
        <taxon>Bacillati</taxon>
        <taxon>Actinomycetota</taxon>
        <taxon>Actinomycetes</taxon>
        <taxon>Pseudonocardiales</taxon>
        <taxon>Pseudonocardiaceae</taxon>
        <taxon>Saccharothrix</taxon>
    </lineage>
</organism>
<evidence type="ECO:0000256" key="2">
    <source>
        <dbReference type="SAM" id="Phobius"/>
    </source>
</evidence>
<dbReference type="Gene3D" id="2.60.120.1060">
    <property type="entry name" value="NPCBM/NEW2 domain"/>
    <property type="match status" value="1"/>
</dbReference>
<keyword evidence="2" id="KW-0812">Transmembrane</keyword>